<sequence>MYVHDIDPIALQLGPLKVYWYGLMYLVGFAAGWVLMSYRAKRSNGLWQVEHVSDLLFYIALGVILGGRIGSMLFYHFDAWLENPLQLFKVWDGGMSFHGGLLGVLIAMYFYGKKINKSFFQMTDFIAPMVPLGLAAGRVGNFINGELYGRVTDVPWAMVFPQGGALARHPSMLYEGALEGILLFIALWWYSAKPRPRMAVSGLFLLGYGLARFTVEFFREPDSHLGFIAFDWLTMGQLLTLPMIILGIAFMVYAYRCRALVDGMNTDDRTYMRHHAPVASEQVK</sequence>
<dbReference type="InterPro" id="IPR001640">
    <property type="entry name" value="Lgt"/>
</dbReference>
<evidence type="ECO:0000256" key="5">
    <source>
        <dbReference type="ARBA" id="ARBA00022989"/>
    </source>
</evidence>
<keyword evidence="3 7" id="KW-0808">Transferase</keyword>
<dbReference type="NCBIfam" id="TIGR00544">
    <property type="entry name" value="lgt"/>
    <property type="match status" value="1"/>
</dbReference>
<dbReference type="AlphaFoldDB" id="A0A4P9VKR3"/>
<keyword evidence="4 7" id="KW-0812">Transmembrane</keyword>
<keyword evidence="2 7" id="KW-1003">Cell membrane</keyword>
<dbReference type="UniPathway" id="UPA00664"/>
<accession>A0A4P9VKR3</accession>
<comment type="caution">
    <text evidence="8">The sequence shown here is derived from an EMBL/GenBank/DDBJ whole genome shotgun (WGS) entry which is preliminary data.</text>
</comment>
<keyword evidence="9" id="KW-1185">Reference proteome</keyword>
<comment type="function">
    <text evidence="7">Catalyzes the transfer of the diacylglyceryl group from phosphatidylglycerol to the sulfhydryl group of the N-terminal cysteine of a prolipoprotein, the first step in the formation of mature lipoproteins.</text>
</comment>
<comment type="catalytic activity">
    <reaction evidence="7">
        <text>L-cysteinyl-[prolipoprotein] + a 1,2-diacyl-sn-glycero-3-phospho-(1'-sn-glycerol) = an S-1,2-diacyl-sn-glyceryl-L-cysteinyl-[prolipoprotein] + sn-glycerol 1-phosphate + H(+)</text>
        <dbReference type="Rhea" id="RHEA:56712"/>
        <dbReference type="Rhea" id="RHEA-COMP:14679"/>
        <dbReference type="Rhea" id="RHEA-COMP:14680"/>
        <dbReference type="ChEBI" id="CHEBI:15378"/>
        <dbReference type="ChEBI" id="CHEBI:29950"/>
        <dbReference type="ChEBI" id="CHEBI:57685"/>
        <dbReference type="ChEBI" id="CHEBI:64716"/>
        <dbReference type="ChEBI" id="CHEBI:140658"/>
        <dbReference type="EC" id="2.5.1.145"/>
    </reaction>
</comment>
<feature type="transmembrane region" description="Helical" evidence="7">
    <location>
        <begin position="55"/>
        <end position="75"/>
    </location>
</feature>
<feature type="transmembrane region" description="Helical" evidence="7">
    <location>
        <begin position="95"/>
        <end position="112"/>
    </location>
</feature>
<dbReference type="GO" id="GO:0005886">
    <property type="term" value="C:plasma membrane"/>
    <property type="evidence" value="ECO:0007669"/>
    <property type="project" value="UniProtKB-SubCell"/>
</dbReference>
<feature type="transmembrane region" description="Helical" evidence="7">
    <location>
        <begin position="198"/>
        <end position="215"/>
    </location>
</feature>
<dbReference type="PANTHER" id="PTHR30589:SF0">
    <property type="entry name" value="PHOSPHATIDYLGLYCEROL--PROLIPOPROTEIN DIACYLGLYCERYL TRANSFERASE"/>
    <property type="match status" value="1"/>
</dbReference>
<feature type="transmembrane region" description="Helical" evidence="7">
    <location>
        <begin position="172"/>
        <end position="191"/>
    </location>
</feature>
<organism evidence="8 9">
    <name type="scientific">Zooshikella ganghwensis</name>
    <dbReference type="NCBI Taxonomy" id="202772"/>
    <lineage>
        <taxon>Bacteria</taxon>
        <taxon>Pseudomonadati</taxon>
        <taxon>Pseudomonadota</taxon>
        <taxon>Gammaproteobacteria</taxon>
        <taxon>Oceanospirillales</taxon>
        <taxon>Zooshikellaceae</taxon>
        <taxon>Zooshikella</taxon>
    </lineage>
</organism>
<evidence type="ECO:0000256" key="4">
    <source>
        <dbReference type="ARBA" id="ARBA00022692"/>
    </source>
</evidence>
<dbReference type="PROSITE" id="PS01311">
    <property type="entry name" value="LGT"/>
    <property type="match status" value="1"/>
</dbReference>
<evidence type="ECO:0000313" key="8">
    <source>
        <dbReference type="EMBL" id="RDH42402.1"/>
    </source>
</evidence>
<dbReference type="Proteomes" id="UP000257039">
    <property type="component" value="Unassembled WGS sequence"/>
</dbReference>
<feature type="transmembrane region" description="Helical" evidence="7">
    <location>
        <begin position="18"/>
        <end position="35"/>
    </location>
</feature>
<evidence type="ECO:0000256" key="3">
    <source>
        <dbReference type="ARBA" id="ARBA00022679"/>
    </source>
</evidence>
<dbReference type="GO" id="GO:0008961">
    <property type="term" value="F:phosphatidylglycerol-prolipoprotein diacylglyceryl transferase activity"/>
    <property type="evidence" value="ECO:0007669"/>
    <property type="project" value="UniProtKB-UniRule"/>
</dbReference>
<feature type="binding site" evidence="7">
    <location>
        <position position="138"/>
    </location>
    <ligand>
        <name>a 1,2-diacyl-sn-glycero-3-phospho-(1'-sn-glycerol)</name>
        <dbReference type="ChEBI" id="CHEBI:64716"/>
    </ligand>
</feature>
<dbReference type="Pfam" id="PF01790">
    <property type="entry name" value="LGT"/>
    <property type="match status" value="1"/>
</dbReference>
<protein>
    <recommendedName>
        <fullName evidence="7">Phosphatidylglycerol--prolipoprotein diacylglyceryl transferase</fullName>
        <ecNumber evidence="7">2.5.1.145</ecNumber>
    </recommendedName>
</protein>
<comment type="pathway">
    <text evidence="7">Protein modification; lipoprotein biosynthesis (diacylglyceryl transfer).</text>
</comment>
<dbReference type="RefSeq" id="WP_094785913.1">
    <property type="nucleotide sequence ID" value="NZ_NDXW01000001.1"/>
</dbReference>
<evidence type="ECO:0000256" key="1">
    <source>
        <dbReference type="ARBA" id="ARBA00007150"/>
    </source>
</evidence>
<proteinExistence type="inferred from homology"/>
<evidence type="ECO:0000256" key="7">
    <source>
        <dbReference type="HAMAP-Rule" id="MF_01147"/>
    </source>
</evidence>
<keyword evidence="6 7" id="KW-0472">Membrane</keyword>
<dbReference type="EC" id="2.5.1.145" evidence="7"/>
<dbReference type="EMBL" id="NDXW01000001">
    <property type="protein sequence ID" value="RDH42402.1"/>
    <property type="molecule type" value="Genomic_DNA"/>
</dbReference>
<dbReference type="PANTHER" id="PTHR30589">
    <property type="entry name" value="PROLIPOPROTEIN DIACYLGLYCERYL TRANSFERASE"/>
    <property type="match status" value="1"/>
</dbReference>
<evidence type="ECO:0000313" key="9">
    <source>
        <dbReference type="Proteomes" id="UP000257039"/>
    </source>
</evidence>
<gene>
    <name evidence="7" type="primary">lgt</name>
    <name evidence="8" type="ORF">B9G39_02510</name>
</gene>
<keyword evidence="8" id="KW-0449">Lipoprotein</keyword>
<dbReference type="HAMAP" id="MF_01147">
    <property type="entry name" value="Lgt"/>
    <property type="match status" value="1"/>
</dbReference>
<comment type="similarity">
    <text evidence="1 7">Belongs to the Lgt family.</text>
</comment>
<name>A0A4P9VKR3_9GAMM</name>
<evidence type="ECO:0000256" key="2">
    <source>
        <dbReference type="ARBA" id="ARBA00022475"/>
    </source>
</evidence>
<comment type="subcellular location">
    <subcellularLocation>
        <location evidence="7">Cell membrane</location>
        <topology evidence="7">Multi-pass membrane protein</topology>
    </subcellularLocation>
</comment>
<evidence type="ECO:0000256" key="6">
    <source>
        <dbReference type="ARBA" id="ARBA00023136"/>
    </source>
</evidence>
<feature type="transmembrane region" description="Helical" evidence="7">
    <location>
        <begin position="235"/>
        <end position="255"/>
    </location>
</feature>
<keyword evidence="5 7" id="KW-1133">Transmembrane helix</keyword>
<reference evidence="8 9" key="1">
    <citation type="submission" date="2017-04" db="EMBL/GenBank/DDBJ databases">
        <title>Draft genome sequence of Zooshikella ganghwensis VG4 isolated from Red Sea sediments.</title>
        <authorList>
            <person name="Rehman Z."/>
            <person name="Alam I."/>
            <person name="Kamau A."/>
            <person name="Bajic V."/>
            <person name="Leiknes T."/>
        </authorList>
    </citation>
    <scope>NUCLEOTIDE SEQUENCE [LARGE SCALE GENOMIC DNA]</scope>
    <source>
        <strain evidence="8 9">VG4</strain>
    </source>
</reference>
<dbReference type="GO" id="GO:0042158">
    <property type="term" value="P:lipoprotein biosynthetic process"/>
    <property type="evidence" value="ECO:0007669"/>
    <property type="project" value="UniProtKB-UniRule"/>
</dbReference>